<reference evidence="1 2" key="1">
    <citation type="journal article" date="2014" name="Agronomy (Basel)">
        <title>A Draft Genome Sequence for Ensete ventricosum, the Drought-Tolerant Tree Against Hunger.</title>
        <authorList>
            <person name="Harrison J."/>
            <person name="Moore K.A."/>
            <person name="Paszkiewicz K."/>
            <person name="Jones T."/>
            <person name="Grant M."/>
            <person name="Ambacheew D."/>
            <person name="Muzemil S."/>
            <person name="Studholme D.J."/>
        </authorList>
    </citation>
    <scope>NUCLEOTIDE SEQUENCE [LARGE SCALE GENOMIC DNA]</scope>
</reference>
<dbReference type="EMBL" id="AMZH03003885">
    <property type="protein sequence ID" value="RRT70851.1"/>
    <property type="molecule type" value="Genomic_DNA"/>
</dbReference>
<name>A0A427A3S2_ENSVE</name>
<evidence type="ECO:0000313" key="2">
    <source>
        <dbReference type="Proteomes" id="UP000287651"/>
    </source>
</evidence>
<accession>A0A427A3S2</accession>
<dbReference type="Proteomes" id="UP000287651">
    <property type="component" value="Unassembled WGS sequence"/>
</dbReference>
<protein>
    <submittedName>
        <fullName evidence="1">Uncharacterized protein</fullName>
    </submittedName>
</protein>
<gene>
    <name evidence="1" type="ORF">B296_00019858</name>
</gene>
<organism evidence="1 2">
    <name type="scientific">Ensete ventricosum</name>
    <name type="common">Abyssinian banana</name>
    <name type="synonym">Musa ensete</name>
    <dbReference type="NCBI Taxonomy" id="4639"/>
    <lineage>
        <taxon>Eukaryota</taxon>
        <taxon>Viridiplantae</taxon>
        <taxon>Streptophyta</taxon>
        <taxon>Embryophyta</taxon>
        <taxon>Tracheophyta</taxon>
        <taxon>Spermatophyta</taxon>
        <taxon>Magnoliopsida</taxon>
        <taxon>Liliopsida</taxon>
        <taxon>Zingiberales</taxon>
        <taxon>Musaceae</taxon>
        <taxon>Ensete</taxon>
    </lineage>
</organism>
<sequence length="213" mass="23598">MLLIAGATLEGGLCNSGEGRLNNSCDVTKVDNPAIEQSERCCRKHGICSHEILQDEATNTNCKFAGRKVTRKSKGESEGRDGVVRLEVGLVHGRVAKLAGRDMAVAKDGDQAVGALSLQSWRTARYVLAYRLVCRYRTEQDSVHWLSWGCNGDKSGQQKHEVVSFERGDITTAERSIQILLKWETHPQTVLILTKPNSNSVRILCAEMVRYVL</sequence>
<comment type="caution">
    <text evidence="1">The sequence shown here is derived from an EMBL/GenBank/DDBJ whole genome shotgun (WGS) entry which is preliminary data.</text>
</comment>
<evidence type="ECO:0000313" key="1">
    <source>
        <dbReference type="EMBL" id="RRT70851.1"/>
    </source>
</evidence>
<dbReference type="AlphaFoldDB" id="A0A427A3S2"/>
<proteinExistence type="predicted"/>